<evidence type="ECO:0008006" key="2">
    <source>
        <dbReference type="Google" id="ProtNLM"/>
    </source>
</evidence>
<dbReference type="SUPFAM" id="SSF52540">
    <property type="entry name" value="P-loop containing nucleoside triphosphate hydrolases"/>
    <property type="match status" value="1"/>
</dbReference>
<gene>
    <name evidence="1" type="ORF">K9W45_11415</name>
</gene>
<sequence length="187" mass="22008">MSYSRIVIYGAPGSGKTFLAIKLSSILSIPKYSIDDYFWKKGWQVSSKQELKDKILPIINKESWILDGNYSIIRPYALEKAELAIIMKIPTVQCIWNIFIRTLFRNLKIKRKEITPLPKEIEERDVGLKNFFPAFFILSKMSIKFNRKKFKEIYQEVRKAKSVKIIIVKSKKEFNKVIENLQLKKDL</sequence>
<dbReference type="InterPro" id="IPR052922">
    <property type="entry name" value="Cytidylate_Kinase-2"/>
</dbReference>
<proteinExistence type="predicted"/>
<evidence type="ECO:0000313" key="1">
    <source>
        <dbReference type="EMBL" id="UJG40437.1"/>
    </source>
</evidence>
<dbReference type="PANTHER" id="PTHR37816">
    <property type="entry name" value="YALI0E33011P"/>
    <property type="match status" value="1"/>
</dbReference>
<dbReference type="EMBL" id="CP084166">
    <property type="protein sequence ID" value="UJG40437.1"/>
    <property type="molecule type" value="Genomic_DNA"/>
</dbReference>
<dbReference type="InterPro" id="IPR027417">
    <property type="entry name" value="P-loop_NTPase"/>
</dbReference>
<dbReference type="PANTHER" id="PTHR37816:SF3">
    <property type="entry name" value="MODULATES DNA TOPOLOGY"/>
    <property type="match status" value="1"/>
</dbReference>
<name>A0A9Y1FKA7_9ARCH</name>
<dbReference type="Proteomes" id="UP001201020">
    <property type="component" value="Chromosome"/>
</dbReference>
<protein>
    <recommendedName>
        <fullName evidence="2">Topology modulation protein</fullName>
    </recommendedName>
</protein>
<accession>A0A9Y1FKA7</accession>
<dbReference type="Gene3D" id="3.40.50.300">
    <property type="entry name" value="P-loop containing nucleotide triphosphate hydrolases"/>
    <property type="match status" value="1"/>
</dbReference>
<dbReference type="AlphaFoldDB" id="A0A9Y1FKA7"/>
<organism evidence="1">
    <name type="scientific">Candidatus Heimdallarchaeum aukensis</name>
    <dbReference type="NCBI Taxonomy" id="2876573"/>
    <lineage>
        <taxon>Archaea</taxon>
        <taxon>Promethearchaeati</taxon>
        <taxon>Candidatus Heimdallarchaeota</taxon>
        <taxon>Candidatus Heimdallarchaeia (ex Rinke et al. 2021) (nom. nud.)</taxon>
        <taxon>Candidatus Heimdallarchaeales</taxon>
        <taxon>Candidatus Heimdallarchaeaceae</taxon>
        <taxon>Candidatus Heimdallarchaeum</taxon>
    </lineage>
</organism>
<reference evidence="1" key="1">
    <citation type="journal article" date="2022" name="Nat. Microbiol.">
        <title>Unique mobile elements and scalable gene flow at the prokaryote-eukaryote boundary revealed by circularized Asgard archaea genomes.</title>
        <authorList>
            <person name="Wu F."/>
            <person name="Speth D.R."/>
            <person name="Philosof A."/>
            <person name="Cremiere A."/>
            <person name="Narayanan A."/>
            <person name="Barco R.A."/>
            <person name="Connon S.A."/>
            <person name="Amend J.P."/>
            <person name="Antoshechkin I.A."/>
            <person name="Orphan V.J."/>
        </authorList>
    </citation>
    <scope>NUCLEOTIDE SEQUENCE</scope>
    <source>
        <strain evidence="1">PM71</strain>
    </source>
</reference>